<dbReference type="InterPro" id="IPR017580">
    <property type="entry name" value="OHCU_decarboxylase-1"/>
</dbReference>
<comment type="pathway">
    <text evidence="2">Purine metabolism; urate degradation; (S)-allantoin from urate: step 3/3.</text>
</comment>
<proteinExistence type="predicted"/>
<dbReference type="InterPro" id="IPR018020">
    <property type="entry name" value="OHCU_decarboxylase"/>
</dbReference>
<keyword evidence="5" id="KW-0210">Decarboxylase</keyword>
<gene>
    <name evidence="8" type="primary">uraD</name>
    <name evidence="8" type="ORF">NNL38_22030</name>
</gene>
<dbReference type="GO" id="GO:0051997">
    <property type="term" value="F:2-oxo-4-hydroxy-4-carboxy-5-ureidoimidazoline decarboxylase activity"/>
    <property type="evidence" value="ECO:0007669"/>
    <property type="project" value="UniProtKB-EC"/>
</dbReference>
<dbReference type="NCBIfam" id="TIGR03164">
    <property type="entry name" value="UHCUDC"/>
    <property type="match status" value="1"/>
</dbReference>
<dbReference type="EC" id="4.1.1.97" evidence="3"/>
<reference evidence="8" key="1">
    <citation type="submission" date="2022-07" db="EMBL/GenBank/DDBJ databases">
        <title>Genome sequencing of Photobacterium atrarenae GJH2-4.</title>
        <authorList>
            <person name="Park S.-J."/>
        </authorList>
    </citation>
    <scope>NUCLEOTIDE SEQUENCE</scope>
    <source>
        <strain evidence="8">GJH2-4</strain>
    </source>
</reference>
<dbReference type="RefSeq" id="WP_255391010.1">
    <property type="nucleotide sequence ID" value="NZ_CP101509.1"/>
</dbReference>
<dbReference type="Proteomes" id="UP001057998">
    <property type="component" value="Chromosome 2"/>
</dbReference>
<dbReference type="PANTHER" id="PTHR43466">
    <property type="entry name" value="2-OXO-4-HYDROXY-4-CARBOXY-5-UREIDOIMIDAZOLINE DECARBOXYLASE-RELATED"/>
    <property type="match status" value="1"/>
</dbReference>
<evidence type="ECO:0000259" key="7">
    <source>
        <dbReference type="Pfam" id="PF09349"/>
    </source>
</evidence>
<keyword evidence="9" id="KW-1185">Reference proteome</keyword>
<keyword evidence="4" id="KW-0659">Purine metabolism</keyword>
<dbReference type="PANTHER" id="PTHR43466:SF1">
    <property type="entry name" value="2-OXO-4-HYDROXY-4-CARBOXY-5-UREIDOIMIDAZOLINE DECARBOXYLASE-RELATED"/>
    <property type="match status" value="1"/>
</dbReference>
<name>A0ABY5GK51_9GAMM</name>
<evidence type="ECO:0000256" key="5">
    <source>
        <dbReference type="ARBA" id="ARBA00022793"/>
    </source>
</evidence>
<evidence type="ECO:0000313" key="9">
    <source>
        <dbReference type="Proteomes" id="UP001057998"/>
    </source>
</evidence>
<dbReference type="Gene3D" id="1.10.3330.10">
    <property type="entry name" value="Oxo-4-hydroxy-4-carboxy-5-ureidoimidazoline decarboxylase"/>
    <property type="match status" value="1"/>
</dbReference>
<dbReference type="EMBL" id="CP101509">
    <property type="protein sequence ID" value="UTV29692.1"/>
    <property type="molecule type" value="Genomic_DNA"/>
</dbReference>
<evidence type="ECO:0000256" key="6">
    <source>
        <dbReference type="ARBA" id="ARBA00023239"/>
    </source>
</evidence>
<dbReference type="SUPFAM" id="SSF158694">
    <property type="entry name" value="UraD-Like"/>
    <property type="match status" value="1"/>
</dbReference>
<comment type="catalytic activity">
    <reaction evidence="1">
        <text>5-hydroxy-2-oxo-4-ureido-2,5-dihydro-1H-imidazole-5-carboxylate + H(+) = (S)-allantoin + CO2</text>
        <dbReference type="Rhea" id="RHEA:26301"/>
        <dbReference type="ChEBI" id="CHEBI:15378"/>
        <dbReference type="ChEBI" id="CHEBI:15678"/>
        <dbReference type="ChEBI" id="CHEBI:16526"/>
        <dbReference type="ChEBI" id="CHEBI:58639"/>
        <dbReference type="EC" id="4.1.1.97"/>
    </reaction>
</comment>
<evidence type="ECO:0000256" key="2">
    <source>
        <dbReference type="ARBA" id="ARBA00004754"/>
    </source>
</evidence>
<evidence type="ECO:0000256" key="4">
    <source>
        <dbReference type="ARBA" id="ARBA00022631"/>
    </source>
</evidence>
<feature type="domain" description="Oxo-4-hydroxy-4-carboxy-5-ureidoimidazoline decarboxylase" evidence="7">
    <location>
        <begin position="11"/>
        <end position="168"/>
    </location>
</feature>
<dbReference type="InterPro" id="IPR036778">
    <property type="entry name" value="OHCU_decarboxylase_sf"/>
</dbReference>
<evidence type="ECO:0000256" key="3">
    <source>
        <dbReference type="ARBA" id="ARBA00012257"/>
    </source>
</evidence>
<evidence type="ECO:0000313" key="8">
    <source>
        <dbReference type="EMBL" id="UTV29692.1"/>
    </source>
</evidence>
<accession>A0ABY5GK51</accession>
<keyword evidence="6 8" id="KW-0456">Lyase</keyword>
<evidence type="ECO:0000256" key="1">
    <source>
        <dbReference type="ARBA" id="ARBA00001163"/>
    </source>
</evidence>
<dbReference type="Pfam" id="PF09349">
    <property type="entry name" value="OHCU_decarbox"/>
    <property type="match status" value="1"/>
</dbReference>
<protein>
    <recommendedName>
        <fullName evidence="3">2-oxo-4-hydroxy-4-carboxy-5-ureidoimidazoline decarboxylase</fullName>
        <ecNumber evidence="3">4.1.1.97</ecNumber>
    </recommendedName>
</protein>
<organism evidence="8 9">
    <name type="scientific">Photobacterium atrarenae</name>
    <dbReference type="NCBI Taxonomy" id="865757"/>
    <lineage>
        <taxon>Bacteria</taxon>
        <taxon>Pseudomonadati</taxon>
        <taxon>Pseudomonadota</taxon>
        <taxon>Gammaproteobacteria</taxon>
        <taxon>Vibrionales</taxon>
        <taxon>Vibrionaceae</taxon>
        <taxon>Photobacterium</taxon>
    </lineage>
</organism>
<sequence length="171" mass="19385">MTAFRFCKPSEMSRANFLEAFGDIYEHSPWVAETVFEQGIGPQDDQIENLHQRMAAALEGADFQAQLDLINAHPDLAGRAAINGELTEASTKEQSGAGIDQCTPEEFDKFTTYNDRYKAKFNFPFIMAVKGANRHQILAAFETRLNNDRDTEFETAINEINKIAFLRLWDL</sequence>